<dbReference type="NCBIfam" id="TIGR00195">
    <property type="entry name" value="exoDNase_III"/>
    <property type="match status" value="1"/>
</dbReference>
<dbReference type="GO" id="GO:0006281">
    <property type="term" value="P:DNA repair"/>
    <property type="evidence" value="ECO:0007669"/>
    <property type="project" value="InterPro"/>
</dbReference>
<name>A0A381QMU4_9ZZZZ</name>
<evidence type="ECO:0000256" key="2">
    <source>
        <dbReference type="ARBA" id="ARBA00007092"/>
    </source>
</evidence>
<dbReference type="Pfam" id="PF03372">
    <property type="entry name" value="Exo_endo_phos"/>
    <property type="match status" value="1"/>
</dbReference>
<evidence type="ECO:0000256" key="3">
    <source>
        <dbReference type="ARBA" id="ARBA00022723"/>
    </source>
</evidence>
<dbReference type="InterPro" id="IPR005135">
    <property type="entry name" value="Endo/exonuclease/phosphatase"/>
</dbReference>
<evidence type="ECO:0000259" key="6">
    <source>
        <dbReference type="Pfam" id="PF03372"/>
    </source>
</evidence>
<dbReference type="NCBIfam" id="TIGR00633">
    <property type="entry name" value="xth"/>
    <property type="match status" value="1"/>
</dbReference>
<dbReference type="PANTHER" id="PTHR43250:SF2">
    <property type="entry name" value="EXODEOXYRIBONUCLEASE III"/>
    <property type="match status" value="1"/>
</dbReference>
<keyword evidence="5" id="KW-0460">Magnesium</keyword>
<gene>
    <name evidence="7" type="ORF">METZ01_LOCUS32121</name>
</gene>
<dbReference type="PANTHER" id="PTHR43250">
    <property type="entry name" value="EXODEOXYRIBONUCLEASE III"/>
    <property type="match status" value="1"/>
</dbReference>
<sequence>MRIVTWNVNSLKARIDRVEAWMNAVGPDVLCLQETKMTDEAFPHDRFKALGYDSAHHGEGRWNGVAVVSRVGLVDVRPGFADGRDDPDPDARILWATCGGVRVASCYVPNGREVDHDHYRYKLDWLGRLHDDLVANTDPATQPVVVVGDFNVAPDDRDVWKPAAFEGMTHVTVPERDALDRLVTLGFTDVFRERFDGAGLHSWWDYRGGAFYKRMGMRIDLVYASAPAAEVLEFVLVDRNERKGEKPSDHAPVVADFAIA</sequence>
<dbReference type="PROSITE" id="PS00726">
    <property type="entry name" value="AP_NUCLEASE_F1_1"/>
    <property type="match status" value="1"/>
</dbReference>
<proteinExistence type="inferred from homology"/>
<dbReference type="InterPro" id="IPR004808">
    <property type="entry name" value="AP_endonuc_1"/>
</dbReference>
<dbReference type="GO" id="GO:0003677">
    <property type="term" value="F:DNA binding"/>
    <property type="evidence" value="ECO:0007669"/>
    <property type="project" value="InterPro"/>
</dbReference>
<evidence type="ECO:0000256" key="4">
    <source>
        <dbReference type="ARBA" id="ARBA00022801"/>
    </source>
</evidence>
<keyword evidence="3" id="KW-0479">Metal-binding</keyword>
<dbReference type="GO" id="GO:0008311">
    <property type="term" value="F:double-stranded DNA 3'-5' DNA exonuclease activity"/>
    <property type="evidence" value="ECO:0007669"/>
    <property type="project" value="InterPro"/>
</dbReference>
<dbReference type="PROSITE" id="PS51435">
    <property type="entry name" value="AP_NUCLEASE_F1_4"/>
    <property type="match status" value="1"/>
</dbReference>
<dbReference type="InterPro" id="IPR037493">
    <property type="entry name" value="ExoIII-like"/>
</dbReference>
<dbReference type="InterPro" id="IPR036691">
    <property type="entry name" value="Endo/exonu/phosph_ase_sf"/>
</dbReference>
<organism evidence="7">
    <name type="scientific">marine metagenome</name>
    <dbReference type="NCBI Taxonomy" id="408172"/>
    <lineage>
        <taxon>unclassified sequences</taxon>
        <taxon>metagenomes</taxon>
        <taxon>ecological metagenomes</taxon>
    </lineage>
</organism>
<evidence type="ECO:0000256" key="1">
    <source>
        <dbReference type="ARBA" id="ARBA00001946"/>
    </source>
</evidence>
<dbReference type="SUPFAM" id="SSF56219">
    <property type="entry name" value="DNase I-like"/>
    <property type="match status" value="1"/>
</dbReference>
<dbReference type="Gene3D" id="3.60.10.10">
    <property type="entry name" value="Endonuclease/exonuclease/phosphatase"/>
    <property type="match status" value="1"/>
</dbReference>
<evidence type="ECO:0000313" key="7">
    <source>
        <dbReference type="EMBL" id="SUZ79267.1"/>
    </source>
</evidence>
<keyword evidence="4" id="KW-0378">Hydrolase</keyword>
<evidence type="ECO:0000256" key="5">
    <source>
        <dbReference type="ARBA" id="ARBA00022842"/>
    </source>
</evidence>
<protein>
    <recommendedName>
        <fullName evidence="6">Endonuclease/exonuclease/phosphatase domain-containing protein</fullName>
    </recommendedName>
</protein>
<comment type="similarity">
    <text evidence="2">Belongs to the DNA repair enzymes AP/ExoA family.</text>
</comment>
<dbReference type="GO" id="GO:0046872">
    <property type="term" value="F:metal ion binding"/>
    <property type="evidence" value="ECO:0007669"/>
    <property type="project" value="UniProtKB-KW"/>
</dbReference>
<reference evidence="7" key="1">
    <citation type="submission" date="2018-05" db="EMBL/GenBank/DDBJ databases">
        <authorList>
            <person name="Lanie J.A."/>
            <person name="Ng W.-L."/>
            <person name="Kazmierczak K.M."/>
            <person name="Andrzejewski T.M."/>
            <person name="Davidsen T.M."/>
            <person name="Wayne K.J."/>
            <person name="Tettelin H."/>
            <person name="Glass J.I."/>
            <person name="Rusch D."/>
            <person name="Podicherti R."/>
            <person name="Tsui H.-C.T."/>
            <person name="Winkler M.E."/>
        </authorList>
    </citation>
    <scope>NUCLEOTIDE SEQUENCE</scope>
</reference>
<dbReference type="AlphaFoldDB" id="A0A381QMU4"/>
<dbReference type="CDD" id="cd09086">
    <property type="entry name" value="ExoIII-like_AP-endo"/>
    <property type="match status" value="1"/>
</dbReference>
<dbReference type="InterPro" id="IPR020847">
    <property type="entry name" value="AP_endonuclease_F1_BS"/>
</dbReference>
<dbReference type="EMBL" id="UINC01001381">
    <property type="protein sequence ID" value="SUZ79267.1"/>
    <property type="molecule type" value="Genomic_DNA"/>
</dbReference>
<accession>A0A381QMU4</accession>
<feature type="domain" description="Endonuclease/exonuclease/phosphatase" evidence="6">
    <location>
        <begin position="4"/>
        <end position="250"/>
    </location>
</feature>
<comment type="cofactor">
    <cofactor evidence="1">
        <name>Mg(2+)</name>
        <dbReference type="ChEBI" id="CHEBI:18420"/>
    </cofactor>
</comment>
<dbReference type="GO" id="GO:0004519">
    <property type="term" value="F:endonuclease activity"/>
    <property type="evidence" value="ECO:0007669"/>
    <property type="project" value="InterPro"/>
</dbReference>